<evidence type="ECO:0000256" key="2">
    <source>
        <dbReference type="SAM" id="MobiDB-lite"/>
    </source>
</evidence>
<protein>
    <submittedName>
        <fullName evidence="4">RCC1/BLIP-II protein</fullName>
    </submittedName>
</protein>
<dbReference type="PROSITE" id="PS50012">
    <property type="entry name" value="RCC1_3"/>
    <property type="match status" value="2"/>
</dbReference>
<dbReference type="PANTHER" id="PTHR45982">
    <property type="entry name" value="REGULATOR OF CHROMOSOME CONDENSATION"/>
    <property type="match status" value="1"/>
</dbReference>
<feature type="region of interest" description="Disordered" evidence="2">
    <location>
        <begin position="470"/>
        <end position="489"/>
    </location>
</feature>
<evidence type="ECO:0000256" key="1">
    <source>
        <dbReference type="PROSITE-ProRule" id="PRU00235"/>
    </source>
</evidence>
<feature type="domain" description="F-box" evidence="3">
    <location>
        <begin position="5"/>
        <end position="49"/>
    </location>
</feature>
<accession>A0A0H2RGW0</accession>
<feature type="region of interest" description="Disordered" evidence="2">
    <location>
        <begin position="539"/>
        <end position="574"/>
    </location>
</feature>
<dbReference type="InterPro" id="IPR009091">
    <property type="entry name" value="RCC1/BLIP-II"/>
</dbReference>
<feature type="repeat" description="RCC1" evidence="1">
    <location>
        <begin position="445"/>
        <end position="531"/>
    </location>
</feature>
<dbReference type="SUPFAM" id="SSF50985">
    <property type="entry name" value="RCC1/BLIP-II"/>
    <property type="match status" value="2"/>
</dbReference>
<dbReference type="FunCoup" id="A0A0H2RGW0">
    <property type="interactions" value="298"/>
</dbReference>
<dbReference type="AlphaFoldDB" id="A0A0H2RGW0"/>
<organism evidence="4 5">
    <name type="scientific">Schizopora paradoxa</name>
    <dbReference type="NCBI Taxonomy" id="27342"/>
    <lineage>
        <taxon>Eukaryota</taxon>
        <taxon>Fungi</taxon>
        <taxon>Dikarya</taxon>
        <taxon>Basidiomycota</taxon>
        <taxon>Agaricomycotina</taxon>
        <taxon>Agaricomycetes</taxon>
        <taxon>Hymenochaetales</taxon>
        <taxon>Schizoporaceae</taxon>
        <taxon>Schizopora</taxon>
    </lineage>
</organism>
<evidence type="ECO:0000313" key="5">
    <source>
        <dbReference type="Proteomes" id="UP000053477"/>
    </source>
</evidence>
<dbReference type="EMBL" id="KQ086010">
    <property type="protein sequence ID" value="KLO11069.1"/>
    <property type="molecule type" value="Genomic_DNA"/>
</dbReference>
<reference evidence="4 5" key="1">
    <citation type="submission" date="2015-04" db="EMBL/GenBank/DDBJ databases">
        <title>Complete genome sequence of Schizopora paradoxa KUC8140, a cosmopolitan wood degrader in East Asia.</title>
        <authorList>
            <consortium name="DOE Joint Genome Institute"/>
            <person name="Min B."/>
            <person name="Park H."/>
            <person name="Jang Y."/>
            <person name="Kim J.-J."/>
            <person name="Kim K.H."/>
            <person name="Pangilinan J."/>
            <person name="Lipzen A."/>
            <person name="Riley R."/>
            <person name="Grigoriev I.V."/>
            <person name="Spatafora J.W."/>
            <person name="Choi I.-G."/>
        </authorList>
    </citation>
    <scope>NUCLEOTIDE SEQUENCE [LARGE SCALE GENOMIC DNA]</scope>
    <source>
        <strain evidence="4 5">KUC8140</strain>
    </source>
</reference>
<dbReference type="SUPFAM" id="SSF81383">
    <property type="entry name" value="F-box domain"/>
    <property type="match status" value="1"/>
</dbReference>
<evidence type="ECO:0000259" key="3">
    <source>
        <dbReference type="Pfam" id="PF12937"/>
    </source>
</evidence>
<feature type="compositionally biased region" description="Acidic residues" evidence="2">
    <location>
        <begin position="539"/>
        <end position="550"/>
    </location>
</feature>
<dbReference type="STRING" id="27342.A0A0H2RGW0"/>
<dbReference type="Pfam" id="PF13540">
    <property type="entry name" value="RCC1_2"/>
    <property type="match status" value="1"/>
</dbReference>
<gene>
    <name evidence="4" type="ORF">SCHPADRAFT_906385</name>
</gene>
<dbReference type="Pfam" id="PF12937">
    <property type="entry name" value="F-box-like"/>
    <property type="match status" value="1"/>
</dbReference>
<dbReference type="InterPro" id="IPR036047">
    <property type="entry name" value="F-box-like_dom_sf"/>
</dbReference>
<dbReference type="PANTHER" id="PTHR45982:SF1">
    <property type="entry name" value="REGULATOR OF CHROMOSOME CONDENSATION"/>
    <property type="match status" value="1"/>
</dbReference>
<dbReference type="InterPro" id="IPR000408">
    <property type="entry name" value="Reg_chr_condens"/>
</dbReference>
<dbReference type="InterPro" id="IPR051553">
    <property type="entry name" value="Ran_GTPase-activating"/>
</dbReference>
<proteinExistence type="predicted"/>
<keyword evidence="5" id="KW-1185">Reference proteome</keyword>
<dbReference type="InParanoid" id="A0A0H2RGW0"/>
<name>A0A0H2RGW0_9AGAM</name>
<dbReference type="OrthoDB" id="61110at2759"/>
<sequence length="603" mass="66738">MPSLSDIPVEVLLDNLLPTLEVKDLLSLGSTSKAFYEIVTDDTFWKLKCDRDFNFNGKKTARTSGWIIIYKGLSKPKCYVWGNSDNGRFGIRHTPKVSTGKVPYPVLLNVPGSKRIVDLTAGGWSMHFLDSLGNVFITGTLDGEMFSLHSDGFSVAAKVAPEPLRLELPNPVKTLSCGRKHSMALDSAGDIWTFVSWGRPFRLITPAFDRTSPESTIVQVECGWTYNCALTASGEIYVWWPFGPVLRQIYELKMHEMDIERTKDAHATDLGVIPCVTWDLEHNPSRLPGLPRLPALEHPNLQTEAQTQIKIVKIAAMDNILIALTNVGHVLRFGEISDESSLAQGRWQYLPYFSDTIEIVKHRAFSDTTEGNTGLRSPTDVQITHISAHFNHFVAYSTGLDSIVLRGSTETQEDNFAEIIPELQYKSVISVVLGDYHSAALTENGKLYTWGAFSQGALGLGDPKDIEVGQPGGFSSQRHRDAARSGLRAARVPDVAVPTEVRFDHESKKKKDRFCFAVAAAGWHTGALVIDLDPDDDEEIAETEEEEQEEPTQTMPGHYPEQDPNIPIPILHHGPGQVPLMPRVGLRPYRIGYAGRGRGGPGQ</sequence>
<dbReference type="PROSITE" id="PS00626">
    <property type="entry name" value="RCC1_2"/>
    <property type="match status" value="1"/>
</dbReference>
<dbReference type="Gene3D" id="2.130.10.30">
    <property type="entry name" value="Regulator of chromosome condensation 1/beta-lactamase-inhibitor protein II"/>
    <property type="match status" value="2"/>
</dbReference>
<dbReference type="Gene3D" id="1.20.1280.50">
    <property type="match status" value="1"/>
</dbReference>
<feature type="repeat" description="RCC1" evidence="1">
    <location>
        <begin position="133"/>
        <end position="188"/>
    </location>
</feature>
<dbReference type="InterPro" id="IPR001810">
    <property type="entry name" value="F-box_dom"/>
</dbReference>
<dbReference type="Proteomes" id="UP000053477">
    <property type="component" value="Unassembled WGS sequence"/>
</dbReference>
<evidence type="ECO:0000313" key="4">
    <source>
        <dbReference type="EMBL" id="KLO11069.1"/>
    </source>
</evidence>